<sequence length="74" mass="8107">MGTHSDGKWALIPSESGHLVPSETSDSAVDFDDLRLIAWTPRDAAYNPLYDRVLVAGRVNLEISRDIPPGAEED</sequence>
<proteinExistence type="predicted"/>
<feature type="region of interest" description="Disordered" evidence="1">
    <location>
        <begin position="1"/>
        <end position="25"/>
    </location>
</feature>
<evidence type="ECO:0000313" key="2">
    <source>
        <dbReference type="EMBL" id="VFK11905.1"/>
    </source>
</evidence>
<dbReference type="EMBL" id="CAADFK010000027">
    <property type="protein sequence ID" value="VFK11905.1"/>
    <property type="molecule type" value="Genomic_DNA"/>
</dbReference>
<reference evidence="2" key="1">
    <citation type="submission" date="2019-02" db="EMBL/GenBank/DDBJ databases">
        <authorList>
            <person name="Gruber-Vodicka R. H."/>
            <person name="Seah K. B. B."/>
        </authorList>
    </citation>
    <scope>NUCLEOTIDE SEQUENCE</scope>
    <source>
        <strain evidence="2">BECK_S313</strain>
    </source>
</reference>
<dbReference type="AlphaFoldDB" id="A0A450W4D8"/>
<accession>A0A450W4D8</accession>
<evidence type="ECO:0000256" key="1">
    <source>
        <dbReference type="SAM" id="MobiDB-lite"/>
    </source>
</evidence>
<name>A0A450W4D8_9GAMM</name>
<gene>
    <name evidence="2" type="ORF">BECKLPF1236B_GA0070989_102712</name>
</gene>
<protein>
    <submittedName>
        <fullName evidence="2">Uncharacterized protein</fullName>
    </submittedName>
</protein>
<organism evidence="2">
    <name type="scientific">Candidatus Kentrum sp. LPFa</name>
    <dbReference type="NCBI Taxonomy" id="2126335"/>
    <lineage>
        <taxon>Bacteria</taxon>
        <taxon>Pseudomonadati</taxon>
        <taxon>Pseudomonadota</taxon>
        <taxon>Gammaproteobacteria</taxon>
        <taxon>Candidatus Kentrum</taxon>
    </lineage>
</organism>